<evidence type="ECO:0000313" key="4">
    <source>
        <dbReference type="Proteomes" id="UP000594873"/>
    </source>
</evidence>
<evidence type="ECO:0000259" key="2">
    <source>
        <dbReference type="Pfam" id="PF04024"/>
    </source>
</evidence>
<organism evidence="3 4">
    <name type="scientific">Allosphingosinicella flava</name>
    <dbReference type="NCBI Taxonomy" id="2771430"/>
    <lineage>
        <taxon>Bacteria</taxon>
        <taxon>Pseudomonadati</taxon>
        <taxon>Pseudomonadota</taxon>
        <taxon>Alphaproteobacteria</taxon>
        <taxon>Sphingomonadales</taxon>
        <taxon>Sphingomonadaceae</taxon>
        <taxon>Allosphingosinicella</taxon>
    </lineage>
</organism>
<protein>
    <submittedName>
        <fullName evidence="3">PspC domain-containing protein</fullName>
    </submittedName>
</protein>
<name>A0A7T2GKW6_9SPHN</name>
<sequence length="96" mass="10374">MEAAIRQNLFTRDDTFLGICQGLGEDLGISPDLFRVAMIPALFFFPVQTLAAYFGTGAVVLFSRLVFPAAPRVRKGTGPRVEAKPAGIETELQMAA</sequence>
<reference evidence="3 4" key="1">
    <citation type="submission" date="2020-11" db="EMBL/GenBank/DDBJ databases">
        <title>Genome seq and assembly of Sphingosinicella sp.</title>
        <authorList>
            <person name="Chhetri G."/>
        </authorList>
    </citation>
    <scope>NUCLEOTIDE SEQUENCE [LARGE SCALE GENOMIC DNA]</scope>
    <source>
        <strain evidence="3 4">UDD2</strain>
    </source>
</reference>
<dbReference type="Pfam" id="PF04024">
    <property type="entry name" value="PspC"/>
    <property type="match status" value="1"/>
</dbReference>
<dbReference type="InterPro" id="IPR007168">
    <property type="entry name" value="Phageshock_PspC_N"/>
</dbReference>
<dbReference type="Proteomes" id="UP000594873">
    <property type="component" value="Chromosome"/>
</dbReference>
<accession>A0A7T2GKW6</accession>
<proteinExistence type="predicted"/>
<keyword evidence="1" id="KW-1133">Transmembrane helix</keyword>
<dbReference type="EMBL" id="CP065592">
    <property type="protein sequence ID" value="QPQ55756.1"/>
    <property type="molecule type" value="Genomic_DNA"/>
</dbReference>
<keyword evidence="4" id="KW-1185">Reference proteome</keyword>
<evidence type="ECO:0000256" key="1">
    <source>
        <dbReference type="SAM" id="Phobius"/>
    </source>
</evidence>
<feature type="transmembrane region" description="Helical" evidence="1">
    <location>
        <begin position="41"/>
        <end position="67"/>
    </location>
</feature>
<keyword evidence="1" id="KW-0812">Transmembrane</keyword>
<evidence type="ECO:0000313" key="3">
    <source>
        <dbReference type="EMBL" id="QPQ55756.1"/>
    </source>
</evidence>
<gene>
    <name evidence="3" type="ORF">IC614_03970</name>
</gene>
<feature type="domain" description="Phage shock protein PspC N-terminal" evidence="2">
    <location>
        <begin position="12"/>
        <end position="54"/>
    </location>
</feature>
<keyword evidence="1" id="KW-0472">Membrane</keyword>
<dbReference type="KEGG" id="sflv:IC614_03970"/>
<dbReference type="AlphaFoldDB" id="A0A7T2GKW6"/>
<dbReference type="RefSeq" id="WP_200972510.1">
    <property type="nucleotide sequence ID" value="NZ_CP065592.1"/>
</dbReference>